<proteinExistence type="predicted"/>
<feature type="region of interest" description="Disordered" evidence="1">
    <location>
        <begin position="103"/>
        <end position="147"/>
    </location>
</feature>
<dbReference type="RefSeq" id="WP_037277845.1">
    <property type="nucleotide sequence ID" value="NZ_KK088543.1"/>
</dbReference>
<protein>
    <recommendedName>
        <fullName evidence="2">VWFA domain-containing protein</fullName>
    </recommendedName>
</protein>
<name>A0A017HU88_9RHOB</name>
<evidence type="ECO:0000256" key="1">
    <source>
        <dbReference type="SAM" id="MobiDB-lite"/>
    </source>
</evidence>
<dbReference type="InterPro" id="IPR021908">
    <property type="entry name" value="YfbK_C"/>
</dbReference>
<feature type="domain" description="VWFA" evidence="2">
    <location>
        <begin position="384"/>
        <end position="562"/>
    </location>
</feature>
<feature type="compositionally biased region" description="Low complexity" evidence="1">
    <location>
        <begin position="167"/>
        <end position="195"/>
    </location>
</feature>
<dbReference type="InterPro" id="IPR036465">
    <property type="entry name" value="vWFA_dom_sf"/>
</dbReference>
<dbReference type="AlphaFoldDB" id="A0A017HU88"/>
<gene>
    <name evidence="3" type="ORF">Rumeso_01031</name>
</gene>
<dbReference type="PROSITE" id="PS50234">
    <property type="entry name" value="VWFA"/>
    <property type="match status" value="1"/>
</dbReference>
<comment type="caution">
    <text evidence="3">The sequence shown here is derived from an EMBL/GenBank/DDBJ whole genome shotgun (WGS) entry which is preliminary data.</text>
</comment>
<evidence type="ECO:0000313" key="3">
    <source>
        <dbReference type="EMBL" id="EYD77324.1"/>
    </source>
</evidence>
<dbReference type="Pfam" id="PF12450">
    <property type="entry name" value="vWF_A"/>
    <property type="match status" value="1"/>
</dbReference>
<dbReference type="SMART" id="SM00327">
    <property type="entry name" value="VWA"/>
    <property type="match status" value="1"/>
</dbReference>
<dbReference type="InterPro" id="IPR002035">
    <property type="entry name" value="VWF_A"/>
</dbReference>
<dbReference type="PANTHER" id="PTHR10579">
    <property type="entry name" value="CALCIUM-ACTIVATED CHLORIDE CHANNEL REGULATOR"/>
    <property type="match status" value="1"/>
</dbReference>
<dbReference type="EMBL" id="AOSK01000030">
    <property type="protein sequence ID" value="EYD77324.1"/>
    <property type="molecule type" value="Genomic_DNA"/>
</dbReference>
<dbReference type="STRING" id="442562.Rumeso_01031"/>
<sequence>MTPDDDFDLDEMKGAWDAATPRPDPGTRAAHLRLAQENFDRLQGTVQAARPTPERQGGVWTGVKRMLNALTSRGALTATTALVACGFLVMTPVGREVWERGERMARPEQPTGPGTAAPEPISQPEASGGGGRTTATATLKSGPGTEDGAAVVEAARLQVPEADTLADDVAPTPEPAPAVTAQVAREEAPPAGAPAREARPADTDAVAQEQAASDYGNAMADEAAPQVLGEAESYAAPSAPPAGAVAGILAQPGTGMSTFGLRAPEEQWLPPPEPNTEAFSNDEPNPLKVTAEEPVSTFSIDVDTASYAVVRQSLLSGVLPPPEAVRIEEMVNYFPYDYAAPEPGEGPFHPTVSVMPTPWNPDTELVAIDLQGEMPAVEDRPPLNLVFLIDTSGSMEDASKLPLLKQSFGLMVDQLRPGDQVAIVTYAGSAGLVLPPTPASDRTGILAALNGLMAGGSTNGQGGLEQAYDVAKGMEGDGEVTRVILATDGDFNVGLSDPSALEDYIAKERESGAFLSVLGFGRGNLDDAVMQALAQNGNGQAAYIDSLSEAQKVLVDQLTGELFPIAQDVKVQVEWNPATVAEYRLIGYETRALRREDFSNDRVDAGELGAGHAVTAIYEVTPVGSPARMTDPLRYQPQAVASEPGAAPTGTEGELGFLRLRWKEPGGTESALRETPITGEEPAGQEARFAAAVAGWGQLLRGEEQWLGGWGYEDAIELANASRGEDPYGYRTEAVQLMRLSESLDR</sequence>
<dbReference type="OrthoDB" id="9805121at2"/>
<dbReference type="InterPro" id="IPR051266">
    <property type="entry name" value="CLCR"/>
</dbReference>
<dbReference type="PATRIC" id="fig|442562.3.peg.1023"/>
<accession>A0A017HU88</accession>
<dbReference type="InterPro" id="IPR022156">
    <property type="entry name" value="Uncharacterised_YfbK_N"/>
</dbReference>
<evidence type="ECO:0000259" key="2">
    <source>
        <dbReference type="PROSITE" id="PS50234"/>
    </source>
</evidence>
<dbReference type="Pfam" id="PF00092">
    <property type="entry name" value="VWA"/>
    <property type="match status" value="1"/>
</dbReference>
<reference evidence="3 4" key="1">
    <citation type="submission" date="2013-02" db="EMBL/GenBank/DDBJ databases">
        <authorList>
            <person name="Fiebig A."/>
            <person name="Goeker M."/>
            <person name="Klenk H.-P.P."/>
        </authorList>
    </citation>
    <scope>NUCLEOTIDE SEQUENCE [LARGE SCALE GENOMIC DNA]</scope>
    <source>
        <strain evidence="3 4">DSM 19309</strain>
    </source>
</reference>
<dbReference type="Gene3D" id="3.40.50.410">
    <property type="entry name" value="von Willebrand factor, type A domain"/>
    <property type="match status" value="1"/>
</dbReference>
<dbReference type="PANTHER" id="PTHR10579:SF43">
    <property type="entry name" value="ZINC FINGER (C3HC4-TYPE RING FINGER) FAMILY PROTEIN"/>
    <property type="match status" value="1"/>
</dbReference>
<feature type="region of interest" description="Disordered" evidence="1">
    <location>
        <begin position="166"/>
        <end position="207"/>
    </location>
</feature>
<dbReference type="HOGENOM" id="CLU_019123_3_0_5"/>
<evidence type="ECO:0000313" key="4">
    <source>
        <dbReference type="Proteomes" id="UP000019666"/>
    </source>
</evidence>
<keyword evidence="4" id="KW-1185">Reference proteome</keyword>
<dbReference type="Proteomes" id="UP000019666">
    <property type="component" value="Unassembled WGS sequence"/>
</dbReference>
<dbReference type="Pfam" id="PF12034">
    <property type="entry name" value="YfbK_C"/>
    <property type="match status" value="1"/>
</dbReference>
<organism evidence="3 4">
    <name type="scientific">Rubellimicrobium mesophilum DSM 19309</name>
    <dbReference type="NCBI Taxonomy" id="442562"/>
    <lineage>
        <taxon>Bacteria</taxon>
        <taxon>Pseudomonadati</taxon>
        <taxon>Pseudomonadota</taxon>
        <taxon>Alphaproteobacteria</taxon>
        <taxon>Rhodobacterales</taxon>
        <taxon>Roseobacteraceae</taxon>
        <taxon>Rubellimicrobium</taxon>
    </lineage>
</organism>
<feature type="region of interest" description="Disordered" evidence="1">
    <location>
        <begin position="1"/>
        <end position="26"/>
    </location>
</feature>
<dbReference type="CDD" id="cd01465">
    <property type="entry name" value="vWA_subgroup"/>
    <property type="match status" value="1"/>
</dbReference>
<dbReference type="SUPFAM" id="SSF53300">
    <property type="entry name" value="vWA-like"/>
    <property type="match status" value="1"/>
</dbReference>